<evidence type="ECO:0000313" key="1">
    <source>
        <dbReference type="EMBL" id="WAC12179.1"/>
    </source>
</evidence>
<dbReference type="PROSITE" id="PS51257">
    <property type="entry name" value="PROKAR_LIPOPROTEIN"/>
    <property type="match status" value="1"/>
</dbReference>
<accession>A0A9E8SLF1</accession>
<name>A0A9E8SLF1_9BACT</name>
<dbReference type="KEGG" id="dpf:ON006_31190"/>
<sequence>MRNSIKSVLFVLLCGAAMTSCDKKDEEIVPKTIMTYDGKEYELSKGLLIDYGTFPPNEGNGQELFLSSSGVTIRESGGKIDSIYGRGHGIFFQLFGASSNQLGEGEYTFDFSQGPFKAKSFFYSYATFDNDFVDWDADLHEMIAGTITVKKINTEYSITFDCIENSGKHITGFYKGALKIYDEK</sequence>
<keyword evidence="2" id="KW-1185">Reference proteome</keyword>
<dbReference type="RefSeq" id="WP_244821955.1">
    <property type="nucleotide sequence ID" value="NZ_CP112998.1"/>
</dbReference>
<dbReference type="AlphaFoldDB" id="A0A9E8SLF1"/>
<reference evidence="1" key="1">
    <citation type="submission" date="2022-11" db="EMBL/GenBank/DDBJ databases">
        <title>Dyadobacter pollutisoli sp. nov., isolated from plastic dumped soil.</title>
        <authorList>
            <person name="Kim J.M."/>
            <person name="Kim K.R."/>
            <person name="Lee J.K."/>
            <person name="Hao L."/>
            <person name="Jeon C.O."/>
        </authorList>
    </citation>
    <scope>NUCLEOTIDE SEQUENCE</scope>
    <source>
        <strain evidence="1">U1</strain>
    </source>
</reference>
<proteinExistence type="predicted"/>
<gene>
    <name evidence="1" type="ORF">ON006_31190</name>
</gene>
<evidence type="ECO:0000313" key="2">
    <source>
        <dbReference type="Proteomes" id="UP001164653"/>
    </source>
</evidence>
<organism evidence="1 2">
    <name type="scientific">Dyadobacter pollutisoli</name>
    <dbReference type="NCBI Taxonomy" id="2910158"/>
    <lineage>
        <taxon>Bacteria</taxon>
        <taxon>Pseudomonadati</taxon>
        <taxon>Bacteroidota</taxon>
        <taxon>Cytophagia</taxon>
        <taxon>Cytophagales</taxon>
        <taxon>Spirosomataceae</taxon>
        <taxon>Dyadobacter</taxon>
    </lineage>
</organism>
<dbReference type="Proteomes" id="UP001164653">
    <property type="component" value="Chromosome"/>
</dbReference>
<protein>
    <submittedName>
        <fullName evidence="1">Uncharacterized protein</fullName>
    </submittedName>
</protein>
<dbReference type="EMBL" id="CP112998">
    <property type="protein sequence ID" value="WAC12179.1"/>
    <property type="molecule type" value="Genomic_DNA"/>
</dbReference>